<gene>
    <name evidence="2" type="ORF">GLYMA_01G088900</name>
</gene>
<evidence type="ECO:0000313" key="2">
    <source>
        <dbReference type="EMBL" id="KRH75506.1"/>
    </source>
</evidence>
<feature type="domain" description="Zinc knuckle CX2CX4HX4C" evidence="1">
    <location>
        <begin position="122"/>
        <end position="170"/>
    </location>
</feature>
<name>A0A0R0LDL2_SOYBN</name>
<reference evidence="3" key="2">
    <citation type="submission" date="2018-02" db="UniProtKB">
        <authorList>
            <consortium name="EnsemblPlants"/>
        </authorList>
    </citation>
    <scope>IDENTIFICATION</scope>
    <source>
        <strain evidence="3">Williams 82</strain>
    </source>
</reference>
<sequence>MKGLSLYDDVDTEINFQLTKEAVDFSLCLVGRFLTNKNIRVPIMKEQLANPAAIFLFDFYHNRDYLWVLNGGSWNFDKHLLILGTVKEGEDPALVPLFFVPFWIQIHNLPIGFMSAQIQVLIDIHKPLRQSKRIKKPEGDAREVKFKYERLAPYYYLFGLLGHVDDFFPKMLTMQFDNGLHGWGPNL</sequence>
<dbReference type="Pfam" id="PF14392">
    <property type="entry name" value="zf-CCHC_4"/>
    <property type="match status" value="1"/>
</dbReference>
<accession>A0A0R0LDL2</accession>
<proteinExistence type="predicted"/>
<dbReference type="AlphaFoldDB" id="A0A0R0LDL2"/>
<dbReference type="Gramene" id="KRH75506">
    <property type="protein sequence ID" value="KRH75506"/>
    <property type="gene ID" value="GLYMA_01G088900"/>
</dbReference>
<organism evidence="2">
    <name type="scientific">Glycine max</name>
    <name type="common">Soybean</name>
    <name type="synonym">Glycine hispida</name>
    <dbReference type="NCBI Taxonomy" id="3847"/>
    <lineage>
        <taxon>Eukaryota</taxon>
        <taxon>Viridiplantae</taxon>
        <taxon>Streptophyta</taxon>
        <taxon>Embryophyta</taxon>
        <taxon>Tracheophyta</taxon>
        <taxon>Spermatophyta</taxon>
        <taxon>Magnoliopsida</taxon>
        <taxon>eudicotyledons</taxon>
        <taxon>Gunneridae</taxon>
        <taxon>Pentapetalae</taxon>
        <taxon>rosids</taxon>
        <taxon>fabids</taxon>
        <taxon>Fabales</taxon>
        <taxon>Fabaceae</taxon>
        <taxon>Papilionoideae</taxon>
        <taxon>50 kb inversion clade</taxon>
        <taxon>NPAAA clade</taxon>
        <taxon>indigoferoid/millettioid clade</taxon>
        <taxon>Phaseoleae</taxon>
        <taxon>Glycine</taxon>
        <taxon>Glycine subgen. Soja</taxon>
    </lineage>
</organism>
<dbReference type="Proteomes" id="UP000008827">
    <property type="component" value="Chromosome 1"/>
</dbReference>
<dbReference type="InterPro" id="IPR025836">
    <property type="entry name" value="Zn_knuckle_CX2CX4HX4C"/>
</dbReference>
<dbReference type="EnsemblPlants" id="KRH75506">
    <property type="protein sequence ID" value="KRH75506"/>
    <property type="gene ID" value="GLYMA_01G088900"/>
</dbReference>
<evidence type="ECO:0000259" key="1">
    <source>
        <dbReference type="Pfam" id="PF14392"/>
    </source>
</evidence>
<dbReference type="PANTHER" id="PTHR31286:SF153">
    <property type="entry name" value="DUF4283 DOMAIN PROTEIN"/>
    <property type="match status" value="1"/>
</dbReference>
<dbReference type="InParanoid" id="A0A0R0LDL2"/>
<dbReference type="STRING" id="3847.A0A0R0LDL2"/>
<evidence type="ECO:0000313" key="4">
    <source>
        <dbReference type="Proteomes" id="UP000008827"/>
    </source>
</evidence>
<reference evidence="2" key="3">
    <citation type="submission" date="2018-07" db="EMBL/GenBank/DDBJ databases">
        <title>WGS assembly of Glycine max.</title>
        <authorList>
            <person name="Schmutz J."/>
            <person name="Cannon S."/>
            <person name="Schlueter J."/>
            <person name="Ma J."/>
            <person name="Mitros T."/>
            <person name="Nelson W."/>
            <person name="Hyten D."/>
            <person name="Song Q."/>
            <person name="Thelen J."/>
            <person name="Cheng J."/>
            <person name="Xu D."/>
            <person name="Hellsten U."/>
            <person name="May G."/>
            <person name="Yu Y."/>
            <person name="Sakurai T."/>
            <person name="Umezawa T."/>
            <person name="Bhattacharyya M."/>
            <person name="Sandhu D."/>
            <person name="Valliyodan B."/>
            <person name="Lindquist E."/>
            <person name="Peto M."/>
            <person name="Grant D."/>
            <person name="Shu S."/>
            <person name="Goodstein D."/>
            <person name="Barry K."/>
            <person name="Futrell-Griggs M."/>
            <person name="Abernathy B."/>
            <person name="Du J."/>
            <person name="Tian Z."/>
            <person name="Zhu L."/>
            <person name="Gill N."/>
            <person name="Joshi T."/>
            <person name="Libault M."/>
            <person name="Sethuraman A."/>
            <person name="Zhang X."/>
            <person name="Shinozaki K."/>
            <person name="Nguyen H."/>
            <person name="Wing R."/>
            <person name="Cregan P."/>
            <person name="Specht J."/>
            <person name="Grimwood J."/>
            <person name="Rokhsar D."/>
            <person name="Stacey G."/>
            <person name="Shoemaker R."/>
            <person name="Jackson S."/>
        </authorList>
    </citation>
    <scope>NUCLEOTIDE SEQUENCE</scope>
    <source>
        <tissue evidence="2">Callus</tissue>
    </source>
</reference>
<dbReference type="EMBL" id="CM000834">
    <property type="protein sequence ID" value="KRH75506.1"/>
    <property type="molecule type" value="Genomic_DNA"/>
</dbReference>
<keyword evidence="4" id="KW-1185">Reference proteome</keyword>
<dbReference type="PANTHER" id="PTHR31286">
    <property type="entry name" value="GLYCINE-RICH CELL WALL STRUCTURAL PROTEIN 1.8-LIKE"/>
    <property type="match status" value="1"/>
</dbReference>
<evidence type="ECO:0000313" key="3">
    <source>
        <dbReference type="EnsemblPlants" id="KRH75506"/>
    </source>
</evidence>
<reference evidence="2 3" key="1">
    <citation type="journal article" date="2010" name="Nature">
        <title>Genome sequence of the palaeopolyploid soybean.</title>
        <authorList>
            <person name="Schmutz J."/>
            <person name="Cannon S.B."/>
            <person name="Schlueter J."/>
            <person name="Ma J."/>
            <person name="Mitros T."/>
            <person name="Nelson W."/>
            <person name="Hyten D.L."/>
            <person name="Song Q."/>
            <person name="Thelen J.J."/>
            <person name="Cheng J."/>
            <person name="Xu D."/>
            <person name="Hellsten U."/>
            <person name="May G.D."/>
            <person name="Yu Y."/>
            <person name="Sakurai T."/>
            <person name="Umezawa T."/>
            <person name="Bhattacharyya M.K."/>
            <person name="Sandhu D."/>
            <person name="Valliyodan B."/>
            <person name="Lindquist E."/>
            <person name="Peto M."/>
            <person name="Grant D."/>
            <person name="Shu S."/>
            <person name="Goodstein D."/>
            <person name="Barry K."/>
            <person name="Futrell-Griggs M."/>
            <person name="Abernathy B."/>
            <person name="Du J."/>
            <person name="Tian Z."/>
            <person name="Zhu L."/>
            <person name="Gill N."/>
            <person name="Joshi T."/>
            <person name="Libault M."/>
            <person name="Sethuraman A."/>
            <person name="Zhang X.-C."/>
            <person name="Shinozaki K."/>
            <person name="Nguyen H.T."/>
            <person name="Wing R.A."/>
            <person name="Cregan P."/>
            <person name="Specht J."/>
            <person name="Grimwood J."/>
            <person name="Rokhsar D."/>
            <person name="Stacey G."/>
            <person name="Shoemaker R.C."/>
            <person name="Jackson S.A."/>
        </authorList>
    </citation>
    <scope>NUCLEOTIDE SEQUENCE</scope>
    <source>
        <strain evidence="3">cv. Williams 82</strain>
        <tissue evidence="2">Callus</tissue>
    </source>
</reference>
<protein>
    <recommendedName>
        <fullName evidence="1">Zinc knuckle CX2CX4HX4C domain-containing protein</fullName>
    </recommendedName>
</protein>
<dbReference type="InterPro" id="IPR040256">
    <property type="entry name" value="At4g02000-like"/>
</dbReference>